<accession>A0AAV2VVF3</accession>
<protein>
    <recommendedName>
        <fullName evidence="3">Putative 2-succinyl-6-hydroxy-2,4-cyclohexadiene-1-carboxylate synthase</fullName>
        <shortName evidence="3">SHCHC synthase</shortName>
        <ecNumber evidence="3">4.2.99.20</ecNumber>
    </recommendedName>
</protein>
<dbReference type="Pfam" id="PF12697">
    <property type="entry name" value="Abhydrolase_6"/>
    <property type="match status" value="1"/>
</dbReference>
<evidence type="ECO:0000259" key="4">
    <source>
        <dbReference type="Pfam" id="PF12697"/>
    </source>
</evidence>
<dbReference type="NCBIfam" id="NF008340">
    <property type="entry name" value="PRK11126.1"/>
    <property type="match status" value="1"/>
</dbReference>
<dbReference type="InterPro" id="IPR029058">
    <property type="entry name" value="AB_hydrolase_fold"/>
</dbReference>
<name>A0AAV2VVF3_9VIBR</name>
<dbReference type="InterPro" id="IPR022485">
    <property type="entry name" value="SHCHC_synthase_MenH"/>
</dbReference>
<comment type="similarity">
    <text evidence="3">Belongs to the AB hydrolase superfamily. MenH family.</text>
</comment>
<dbReference type="PANTHER" id="PTHR42916">
    <property type="entry name" value="2-SUCCINYL-5-ENOLPYRUVYL-6-HYDROXY-3-CYCLOHEXENE-1-CARBOXYLATE SYNTHASE"/>
    <property type="match status" value="1"/>
</dbReference>
<comment type="catalytic activity">
    <reaction evidence="3">
        <text>5-enolpyruvoyl-6-hydroxy-2-succinyl-cyclohex-3-ene-1-carboxylate = (1R,6R)-6-hydroxy-2-succinyl-cyclohexa-2,4-diene-1-carboxylate + pyruvate</text>
        <dbReference type="Rhea" id="RHEA:25597"/>
        <dbReference type="ChEBI" id="CHEBI:15361"/>
        <dbReference type="ChEBI" id="CHEBI:58689"/>
        <dbReference type="ChEBI" id="CHEBI:58818"/>
        <dbReference type="EC" id="4.2.99.20"/>
    </reaction>
</comment>
<dbReference type="Proteomes" id="UP000018211">
    <property type="component" value="Unassembled WGS sequence"/>
</dbReference>
<gene>
    <name evidence="3 5" type="primary">menH</name>
    <name evidence="5" type="ORF">VIBNISOn1_600018</name>
</gene>
<dbReference type="Gene3D" id="3.40.50.1820">
    <property type="entry name" value="alpha/beta hydrolase"/>
    <property type="match status" value="1"/>
</dbReference>
<dbReference type="GO" id="GO:0070205">
    <property type="term" value="F:2-succinyl-6-hydroxy-2,4-cyclohexadiene-1-carboxylate synthase activity"/>
    <property type="evidence" value="ECO:0007669"/>
    <property type="project" value="UniProtKB-UniRule"/>
</dbReference>
<dbReference type="NCBIfam" id="TIGR03695">
    <property type="entry name" value="menH_SHCHC"/>
    <property type="match status" value="1"/>
</dbReference>
<evidence type="ECO:0000313" key="6">
    <source>
        <dbReference type="Proteomes" id="UP000018211"/>
    </source>
</evidence>
<comment type="pathway">
    <text evidence="3">Quinol/quinone metabolism; 1,4-dihydroxy-2-naphthoate biosynthesis; 1,4-dihydroxy-2-naphthoate from chorismate: step 3/7.</text>
</comment>
<dbReference type="PANTHER" id="PTHR42916:SF1">
    <property type="entry name" value="PROTEIN PHYLLO, CHLOROPLASTIC"/>
    <property type="match status" value="1"/>
</dbReference>
<dbReference type="GO" id="GO:0009234">
    <property type="term" value="P:menaquinone biosynthetic process"/>
    <property type="evidence" value="ECO:0007669"/>
    <property type="project" value="UniProtKB-UniRule"/>
</dbReference>
<dbReference type="EMBL" id="CAOF01000154">
    <property type="protein sequence ID" value="CCO48714.1"/>
    <property type="molecule type" value="Genomic_DNA"/>
</dbReference>
<comment type="function">
    <text evidence="3">Catalyzes a proton abstraction reaction that results in 2,5-elimination of pyruvate from 2-succinyl-5-enolpyruvyl-6-hydroxy-3-cyclohexene-1-carboxylate (SEPHCHC) and the formation of 2-succinyl-6-hydroxy-2,4-cyclohexadiene-1-carboxylate (SHCHC).</text>
</comment>
<sequence>MILSSTWLNHSELNTQNSPVIVFLHGFLGSAVDWQPIIEYLEGVDCLAIDLAGHGQSSKVEPKDFITVCHQVAETLETRISKNRSVVLVGYSLGARVAMYGVANSIWSKINIVKVILEGGHFGLQSESDREKRWVNDENWSHRFSSEIIEQVLLDWYRQPVFSSLNHEQRQYFIAKRRDNDAKGVAQMLRATSLSKQPYLLARLQNRTSIHYVCGERDQKFKALAESSGLPFSEVKGAGHNVHQEQPAAFAQIVNQCMAEHQYQS</sequence>
<dbReference type="SUPFAM" id="SSF53474">
    <property type="entry name" value="alpha/beta-Hydrolases"/>
    <property type="match status" value="1"/>
</dbReference>
<evidence type="ECO:0000256" key="1">
    <source>
        <dbReference type="ARBA" id="ARBA00022428"/>
    </source>
</evidence>
<reference evidence="5 6" key="1">
    <citation type="journal article" date="2013" name="ISME J.">
        <title>Comparative genomics of pathogenic lineages of Vibrio nigripulchritudo identifies virulence-associated traits.</title>
        <authorList>
            <person name="Goudenege D."/>
            <person name="Labreuche Y."/>
            <person name="Krin E."/>
            <person name="Ansquer D."/>
            <person name="Mangenot S."/>
            <person name="Calteau A."/>
            <person name="Medigue C."/>
            <person name="Mazel D."/>
            <person name="Polz M.F."/>
            <person name="Le Roux F."/>
        </authorList>
    </citation>
    <scope>NUCLEOTIDE SEQUENCE [LARGE SCALE GENOMIC DNA]</scope>
    <source>
        <strain evidence="5 6">SOn1</strain>
    </source>
</reference>
<comment type="subunit">
    <text evidence="3">Monomer.</text>
</comment>
<dbReference type="InterPro" id="IPR000073">
    <property type="entry name" value="AB_hydrolase_1"/>
</dbReference>
<evidence type="ECO:0000313" key="5">
    <source>
        <dbReference type="EMBL" id="CCO48714.1"/>
    </source>
</evidence>
<keyword evidence="1 3" id="KW-0474">Menaquinone biosynthesis</keyword>
<dbReference type="AlphaFoldDB" id="A0AAV2VVF3"/>
<organism evidence="5 6">
    <name type="scientific">Vibrio nigripulchritudo SOn1</name>
    <dbReference type="NCBI Taxonomy" id="1238450"/>
    <lineage>
        <taxon>Bacteria</taxon>
        <taxon>Pseudomonadati</taxon>
        <taxon>Pseudomonadota</taxon>
        <taxon>Gammaproteobacteria</taxon>
        <taxon>Vibrionales</taxon>
        <taxon>Vibrionaceae</taxon>
        <taxon>Vibrio</taxon>
    </lineage>
</organism>
<evidence type="ECO:0000256" key="2">
    <source>
        <dbReference type="ARBA" id="ARBA00023239"/>
    </source>
</evidence>
<dbReference type="HAMAP" id="MF_01660">
    <property type="entry name" value="MenH"/>
    <property type="match status" value="1"/>
</dbReference>
<evidence type="ECO:0000256" key="3">
    <source>
        <dbReference type="HAMAP-Rule" id="MF_01660"/>
    </source>
</evidence>
<comment type="pathway">
    <text evidence="3">Quinol/quinone metabolism; menaquinone biosynthesis.</text>
</comment>
<keyword evidence="2 3" id="KW-0456">Lyase</keyword>
<comment type="caution">
    <text evidence="5">The sequence shown here is derived from an EMBL/GenBank/DDBJ whole genome shotgun (WGS) entry which is preliminary data.</text>
</comment>
<feature type="domain" description="AB hydrolase-1" evidence="4">
    <location>
        <begin position="21"/>
        <end position="252"/>
    </location>
</feature>
<dbReference type="RefSeq" id="WP_022613114.1">
    <property type="nucleotide sequence ID" value="NZ_LK391965.1"/>
</dbReference>
<dbReference type="EC" id="4.2.99.20" evidence="3"/>
<proteinExistence type="inferred from homology"/>